<evidence type="ECO:0000259" key="2">
    <source>
        <dbReference type="Pfam" id="PF22942"/>
    </source>
</evidence>
<feature type="domain" description="DUF7025" evidence="2">
    <location>
        <begin position="61"/>
        <end position="155"/>
    </location>
</feature>
<dbReference type="Proteomes" id="UP000235371">
    <property type="component" value="Unassembled WGS sequence"/>
</dbReference>
<dbReference type="OrthoDB" id="10042665at2759"/>
<evidence type="ECO:0000313" key="3">
    <source>
        <dbReference type="EMBL" id="PMD55381.1"/>
    </source>
</evidence>
<dbReference type="InterPro" id="IPR054289">
    <property type="entry name" value="DUF7025"/>
</dbReference>
<dbReference type="EMBL" id="KZ613855">
    <property type="protein sequence ID" value="PMD55381.1"/>
    <property type="molecule type" value="Genomic_DNA"/>
</dbReference>
<dbReference type="PANTHER" id="PTHR46411:SF3">
    <property type="entry name" value="AAA+ ATPASE DOMAIN-CONTAINING PROTEIN"/>
    <property type="match status" value="1"/>
</dbReference>
<dbReference type="RefSeq" id="XP_024732285.1">
    <property type="nucleotide sequence ID" value="XM_024888766.1"/>
</dbReference>
<dbReference type="STRING" id="1095630.A0A2J6SXB1"/>
<feature type="region of interest" description="Disordered" evidence="1">
    <location>
        <begin position="242"/>
        <end position="278"/>
    </location>
</feature>
<sequence length="315" mass="35887">TYRGVIWENKATIHWHLEPIYFARERVAELSKVAQEKEVQAHLEQLCKLINDELGPTIDEVEDLEKHNQITHALVWTLFPKGTIAVENGSRKQKPQSVYRVLQSTRMASSSSNFKVKVEYVRFDGIRYRINEMTLRIPFFEGKKPINTLTYYPIDAATGPKLLKEQFCARGRRALDFQGIEYMRFQDLGNDGQGIPGDPGGNLTGNLIQTRVIIDFFGFRKCIFDPISGELLPGYKKVEKRKHDRGGQFDSSALDPPSENNSNSADPEQSNRKKTAESSVKTRFAFTLCSPILEAFLSPRNPGGVSRTMKYFLYI</sequence>
<dbReference type="PANTHER" id="PTHR46411">
    <property type="entry name" value="FAMILY ATPASE, PUTATIVE-RELATED"/>
    <property type="match status" value="1"/>
</dbReference>
<keyword evidence="4" id="KW-1185">Reference proteome</keyword>
<accession>A0A2J6SXB1</accession>
<feature type="compositionally biased region" description="Polar residues" evidence="1">
    <location>
        <begin position="258"/>
        <end position="268"/>
    </location>
</feature>
<dbReference type="GeneID" id="36596842"/>
<proteinExistence type="predicted"/>
<organism evidence="3 4">
    <name type="scientific">Hyaloscypha bicolor E</name>
    <dbReference type="NCBI Taxonomy" id="1095630"/>
    <lineage>
        <taxon>Eukaryota</taxon>
        <taxon>Fungi</taxon>
        <taxon>Dikarya</taxon>
        <taxon>Ascomycota</taxon>
        <taxon>Pezizomycotina</taxon>
        <taxon>Leotiomycetes</taxon>
        <taxon>Helotiales</taxon>
        <taxon>Hyaloscyphaceae</taxon>
        <taxon>Hyaloscypha</taxon>
        <taxon>Hyaloscypha bicolor</taxon>
    </lineage>
</organism>
<gene>
    <name evidence="3" type="ORF">K444DRAFT_87589</name>
</gene>
<name>A0A2J6SXB1_9HELO</name>
<dbReference type="InParanoid" id="A0A2J6SXB1"/>
<dbReference type="Pfam" id="PF22942">
    <property type="entry name" value="DUF7025"/>
    <property type="match status" value="1"/>
</dbReference>
<dbReference type="AlphaFoldDB" id="A0A2J6SXB1"/>
<protein>
    <recommendedName>
        <fullName evidence="2">DUF7025 domain-containing protein</fullName>
    </recommendedName>
</protein>
<reference evidence="3 4" key="1">
    <citation type="submission" date="2016-04" db="EMBL/GenBank/DDBJ databases">
        <title>A degradative enzymes factory behind the ericoid mycorrhizal symbiosis.</title>
        <authorList>
            <consortium name="DOE Joint Genome Institute"/>
            <person name="Martino E."/>
            <person name="Morin E."/>
            <person name="Grelet G."/>
            <person name="Kuo A."/>
            <person name="Kohler A."/>
            <person name="Daghino S."/>
            <person name="Barry K."/>
            <person name="Choi C."/>
            <person name="Cichocki N."/>
            <person name="Clum A."/>
            <person name="Copeland A."/>
            <person name="Hainaut M."/>
            <person name="Haridas S."/>
            <person name="Labutti K."/>
            <person name="Lindquist E."/>
            <person name="Lipzen A."/>
            <person name="Khouja H.-R."/>
            <person name="Murat C."/>
            <person name="Ohm R."/>
            <person name="Olson A."/>
            <person name="Spatafora J."/>
            <person name="Veneault-Fourrey C."/>
            <person name="Henrissat B."/>
            <person name="Grigoriev I."/>
            <person name="Martin F."/>
            <person name="Perotto S."/>
        </authorList>
    </citation>
    <scope>NUCLEOTIDE SEQUENCE [LARGE SCALE GENOMIC DNA]</scope>
    <source>
        <strain evidence="3 4">E</strain>
    </source>
</reference>
<evidence type="ECO:0000256" key="1">
    <source>
        <dbReference type="SAM" id="MobiDB-lite"/>
    </source>
</evidence>
<feature type="non-terminal residue" evidence="3">
    <location>
        <position position="1"/>
    </location>
</feature>
<evidence type="ECO:0000313" key="4">
    <source>
        <dbReference type="Proteomes" id="UP000235371"/>
    </source>
</evidence>